<organism evidence="1 2">
    <name type="scientific">Microbulbifer okhotskensis</name>
    <dbReference type="NCBI Taxonomy" id="2926617"/>
    <lineage>
        <taxon>Bacteria</taxon>
        <taxon>Pseudomonadati</taxon>
        <taxon>Pseudomonadota</taxon>
        <taxon>Gammaproteobacteria</taxon>
        <taxon>Cellvibrionales</taxon>
        <taxon>Microbulbiferaceae</taxon>
        <taxon>Microbulbifer</taxon>
    </lineage>
</organism>
<sequence>MNKFKTIGLVLLLTGCGGINIKTNTGSYISHKVKTTLVKEYTLLEAHQSGASLLGSVSSTSCQASAKDERPNQESLNKSLKLKVYNLGGNGIVLEGCSVQVSAGCLKFLECHGLAYQIPDRNQHHDASNKPPTNVTAF</sequence>
<dbReference type="Pfam" id="PF16358">
    <property type="entry name" value="RcsF"/>
    <property type="match status" value="1"/>
</dbReference>
<dbReference type="Gene3D" id="3.30.110.70">
    <property type="entry name" value="Hypothetical protein apc22750. Chain B"/>
    <property type="match status" value="1"/>
</dbReference>
<proteinExistence type="predicted"/>
<dbReference type="EMBL" id="JALBWM010000010">
    <property type="protein sequence ID" value="MCO1333528.1"/>
    <property type="molecule type" value="Genomic_DNA"/>
</dbReference>
<dbReference type="Proteomes" id="UP001139028">
    <property type="component" value="Unassembled WGS sequence"/>
</dbReference>
<dbReference type="InterPro" id="IPR030852">
    <property type="entry name" value="RcsF"/>
</dbReference>
<dbReference type="PROSITE" id="PS51257">
    <property type="entry name" value="PROKAR_LIPOPROTEIN"/>
    <property type="match status" value="1"/>
</dbReference>
<protein>
    <recommendedName>
        <fullName evidence="3">Lipoprotein</fullName>
    </recommendedName>
</protein>
<evidence type="ECO:0008006" key="3">
    <source>
        <dbReference type="Google" id="ProtNLM"/>
    </source>
</evidence>
<dbReference type="GO" id="GO:0035556">
    <property type="term" value="P:intracellular signal transduction"/>
    <property type="evidence" value="ECO:0007669"/>
    <property type="project" value="InterPro"/>
</dbReference>
<reference evidence="1" key="1">
    <citation type="journal article" date="2022" name="Arch. Microbiol.">
        <title>Microbulbifer okhotskensis sp. nov., isolated from a deep bottom sediment of the Okhotsk Sea.</title>
        <authorList>
            <person name="Romanenko L."/>
            <person name="Kurilenko V."/>
            <person name="Otstavnykh N."/>
            <person name="Velansky P."/>
            <person name="Isaeva M."/>
            <person name="Mikhailov V."/>
        </authorList>
    </citation>
    <scope>NUCLEOTIDE SEQUENCE</scope>
    <source>
        <strain evidence="1">OS29</strain>
    </source>
</reference>
<name>A0A9X2EPW7_9GAMM</name>
<gene>
    <name evidence="1" type="ORF">MO867_04155</name>
</gene>
<accession>A0A9X2EPW7</accession>
<keyword evidence="2" id="KW-1185">Reference proteome</keyword>
<evidence type="ECO:0000313" key="1">
    <source>
        <dbReference type="EMBL" id="MCO1333528.1"/>
    </source>
</evidence>
<dbReference type="AlphaFoldDB" id="A0A9X2EPW7"/>
<evidence type="ECO:0000313" key="2">
    <source>
        <dbReference type="Proteomes" id="UP001139028"/>
    </source>
</evidence>
<comment type="caution">
    <text evidence="1">The sequence shown here is derived from an EMBL/GenBank/DDBJ whole genome shotgun (WGS) entry which is preliminary data.</text>
</comment>
<dbReference type="GO" id="GO:0009279">
    <property type="term" value="C:cell outer membrane"/>
    <property type="evidence" value="ECO:0007669"/>
    <property type="project" value="InterPro"/>
</dbReference>
<dbReference type="RefSeq" id="WP_252464891.1">
    <property type="nucleotide sequence ID" value="NZ_JALBWM010000010.1"/>
</dbReference>